<evidence type="ECO:0000256" key="6">
    <source>
        <dbReference type="ARBA" id="ARBA00023136"/>
    </source>
</evidence>
<protein>
    <recommendedName>
        <fullName evidence="10">Prolipoprotein diacylglyceryl transferase</fullName>
    </recommendedName>
</protein>
<feature type="transmembrane region" description="Helical" evidence="7">
    <location>
        <begin position="13"/>
        <end position="32"/>
    </location>
</feature>
<keyword evidence="2" id="KW-1003">Cell membrane</keyword>
<keyword evidence="6 7" id="KW-0472">Membrane</keyword>
<evidence type="ECO:0000313" key="8">
    <source>
        <dbReference type="EMBL" id="OGK43374.1"/>
    </source>
</evidence>
<dbReference type="GO" id="GO:0042158">
    <property type="term" value="P:lipoprotein biosynthetic process"/>
    <property type="evidence" value="ECO:0007669"/>
    <property type="project" value="InterPro"/>
</dbReference>
<dbReference type="AlphaFoldDB" id="A0A1F7IJ54"/>
<comment type="caution">
    <text evidence="8">The sequence shown here is derived from an EMBL/GenBank/DDBJ whole genome shotgun (WGS) entry which is preliminary data.</text>
</comment>
<feature type="transmembrane region" description="Helical" evidence="7">
    <location>
        <begin position="230"/>
        <end position="252"/>
    </location>
</feature>
<feature type="transmembrane region" description="Helical" evidence="7">
    <location>
        <begin position="158"/>
        <end position="182"/>
    </location>
</feature>
<evidence type="ECO:0000256" key="3">
    <source>
        <dbReference type="ARBA" id="ARBA00022679"/>
    </source>
</evidence>
<dbReference type="InterPro" id="IPR001640">
    <property type="entry name" value="Lgt"/>
</dbReference>
<evidence type="ECO:0000313" key="9">
    <source>
        <dbReference type="Proteomes" id="UP000178040"/>
    </source>
</evidence>
<evidence type="ECO:0000256" key="4">
    <source>
        <dbReference type="ARBA" id="ARBA00022692"/>
    </source>
</evidence>
<feature type="transmembrane region" description="Helical" evidence="7">
    <location>
        <begin position="116"/>
        <end position="138"/>
    </location>
</feature>
<keyword evidence="4 7" id="KW-0812">Transmembrane</keyword>
<dbReference type="Proteomes" id="UP000178040">
    <property type="component" value="Unassembled WGS sequence"/>
</dbReference>
<evidence type="ECO:0000256" key="2">
    <source>
        <dbReference type="ARBA" id="ARBA00022475"/>
    </source>
</evidence>
<dbReference type="GO" id="GO:0008961">
    <property type="term" value="F:phosphatidylglycerol-prolipoprotein diacylglyceryl transferase activity"/>
    <property type="evidence" value="ECO:0007669"/>
    <property type="project" value="InterPro"/>
</dbReference>
<dbReference type="EMBL" id="MGAI01000053">
    <property type="protein sequence ID" value="OGK43374.1"/>
    <property type="molecule type" value="Genomic_DNA"/>
</dbReference>
<accession>A0A1F7IJ54</accession>
<reference evidence="8 9" key="1">
    <citation type="journal article" date="2016" name="Nat. Commun.">
        <title>Thousands of microbial genomes shed light on interconnected biogeochemical processes in an aquifer system.</title>
        <authorList>
            <person name="Anantharaman K."/>
            <person name="Brown C.T."/>
            <person name="Hug L.A."/>
            <person name="Sharon I."/>
            <person name="Castelle C.J."/>
            <person name="Probst A.J."/>
            <person name="Thomas B.C."/>
            <person name="Singh A."/>
            <person name="Wilkins M.J."/>
            <person name="Karaoz U."/>
            <person name="Brodie E.L."/>
            <person name="Williams K.H."/>
            <person name="Hubbard S.S."/>
            <person name="Banfield J.F."/>
        </authorList>
    </citation>
    <scope>NUCLEOTIDE SEQUENCE [LARGE SCALE GENOMIC DNA]</scope>
</reference>
<feature type="transmembrane region" description="Helical" evidence="7">
    <location>
        <begin position="44"/>
        <end position="64"/>
    </location>
</feature>
<evidence type="ECO:0000256" key="1">
    <source>
        <dbReference type="ARBA" id="ARBA00007150"/>
    </source>
</evidence>
<evidence type="ECO:0008006" key="10">
    <source>
        <dbReference type="Google" id="ProtNLM"/>
    </source>
</evidence>
<evidence type="ECO:0000256" key="5">
    <source>
        <dbReference type="ARBA" id="ARBA00022989"/>
    </source>
</evidence>
<comment type="similarity">
    <text evidence="1">Belongs to the Lgt family.</text>
</comment>
<organism evidence="8 9">
    <name type="scientific">Candidatus Roizmanbacteria bacterium RIFCSPLOWO2_01_FULL_37_16</name>
    <dbReference type="NCBI Taxonomy" id="1802058"/>
    <lineage>
        <taxon>Bacteria</taxon>
        <taxon>Candidatus Roizmaniibacteriota</taxon>
    </lineage>
</organism>
<dbReference type="PANTHER" id="PTHR30589">
    <property type="entry name" value="PROLIPOPROTEIN DIACYLGLYCERYL TRANSFERASE"/>
    <property type="match status" value="1"/>
</dbReference>
<feature type="transmembrane region" description="Helical" evidence="7">
    <location>
        <begin position="76"/>
        <end position="104"/>
    </location>
</feature>
<feature type="transmembrane region" description="Helical" evidence="7">
    <location>
        <begin position="194"/>
        <end position="210"/>
    </location>
</feature>
<sequence length="292" mass="33851">MLPVLLDLKFVKIYTFGIFLVLAFFWSSFVLWRNIRLTSYKEDEIFDGLFIALAGGLFFSRLLYVTLNFDKFGLSIFKFILINGFPGLSIYGALFGAFVTFYLYTKLKKINFKEVIDYMITPLFIALAFGKLGSFFSASGVGTKTNFFLAIKYVGYDGLRHLTGLYELIFFALGAYFSYRLLFAVRREKYSKGFVFYFFCWYFSLTYLLFDKLKVNRLYLIPLKTKIPGISFNFMISGVILLTLTIYFLYYFRNSVLFYGKSSYQKITKKIGGGIAQRGKETAKAYRGAKKK</sequence>
<name>A0A1F7IJ54_9BACT</name>
<keyword evidence="3" id="KW-0808">Transferase</keyword>
<dbReference type="Pfam" id="PF01790">
    <property type="entry name" value="LGT"/>
    <property type="match status" value="1"/>
</dbReference>
<keyword evidence="5 7" id="KW-1133">Transmembrane helix</keyword>
<proteinExistence type="inferred from homology"/>
<evidence type="ECO:0000256" key="7">
    <source>
        <dbReference type="SAM" id="Phobius"/>
    </source>
</evidence>
<dbReference type="GO" id="GO:0005886">
    <property type="term" value="C:plasma membrane"/>
    <property type="evidence" value="ECO:0007669"/>
    <property type="project" value="InterPro"/>
</dbReference>
<gene>
    <name evidence="8" type="ORF">A3B40_01090</name>
</gene>
<dbReference type="PANTHER" id="PTHR30589:SF0">
    <property type="entry name" value="PHOSPHATIDYLGLYCEROL--PROLIPOPROTEIN DIACYLGLYCERYL TRANSFERASE"/>
    <property type="match status" value="1"/>
</dbReference>